<dbReference type="AlphaFoldDB" id="A0AA87ZFL5"/>
<dbReference type="EMBL" id="BTGU01000001">
    <property type="protein sequence ID" value="GMN25393.1"/>
    <property type="molecule type" value="Genomic_DNA"/>
</dbReference>
<gene>
    <name evidence="1" type="ORF">TIFTF001_000916</name>
</gene>
<accession>A0AA87ZFL5</accession>
<keyword evidence="2" id="KW-1185">Reference proteome</keyword>
<evidence type="ECO:0000313" key="1">
    <source>
        <dbReference type="EMBL" id="GMN25393.1"/>
    </source>
</evidence>
<protein>
    <submittedName>
        <fullName evidence="1">Uncharacterized protein</fullName>
    </submittedName>
</protein>
<organism evidence="1 2">
    <name type="scientific">Ficus carica</name>
    <name type="common">Common fig</name>
    <dbReference type="NCBI Taxonomy" id="3494"/>
    <lineage>
        <taxon>Eukaryota</taxon>
        <taxon>Viridiplantae</taxon>
        <taxon>Streptophyta</taxon>
        <taxon>Embryophyta</taxon>
        <taxon>Tracheophyta</taxon>
        <taxon>Spermatophyta</taxon>
        <taxon>Magnoliopsida</taxon>
        <taxon>eudicotyledons</taxon>
        <taxon>Gunneridae</taxon>
        <taxon>Pentapetalae</taxon>
        <taxon>rosids</taxon>
        <taxon>fabids</taxon>
        <taxon>Rosales</taxon>
        <taxon>Moraceae</taxon>
        <taxon>Ficeae</taxon>
        <taxon>Ficus</taxon>
    </lineage>
</organism>
<evidence type="ECO:0000313" key="2">
    <source>
        <dbReference type="Proteomes" id="UP001187192"/>
    </source>
</evidence>
<comment type="caution">
    <text evidence="1">The sequence shown here is derived from an EMBL/GenBank/DDBJ whole genome shotgun (WGS) entry which is preliminary data.</text>
</comment>
<proteinExistence type="predicted"/>
<reference evidence="1" key="1">
    <citation type="submission" date="2023-07" db="EMBL/GenBank/DDBJ databases">
        <title>draft genome sequence of fig (Ficus carica).</title>
        <authorList>
            <person name="Takahashi T."/>
            <person name="Nishimura K."/>
        </authorList>
    </citation>
    <scope>NUCLEOTIDE SEQUENCE</scope>
</reference>
<sequence>MVQSKLRTEPLYSNMSWSTVALLAPCSPPARPRASIPFTLFKHCLSEETNLLDQQWTNLSLKRFHEPSHHRILKHNRGKDPFPLSQTIVDEDYAGHTLGFGVVEGICVVDYRPQLRLGQLDILPTFHAVRKPRCDPLPPARIHRPLQFIPLQARTRLTWLAFLILLNDR</sequence>
<name>A0AA87ZFL5_FICCA</name>
<dbReference type="Proteomes" id="UP001187192">
    <property type="component" value="Unassembled WGS sequence"/>
</dbReference>